<keyword evidence="4" id="KW-0479">Metal-binding</keyword>
<dbReference type="InterPro" id="IPR017900">
    <property type="entry name" value="4Fe4S_Fe_S_CS"/>
</dbReference>
<dbReference type="SUPFAM" id="SSF56014">
    <property type="entry name" value="Nitrite and sulphite reductase 4Fe-4S domain-like"/>
    <property type="match status" value="1"/>
</dbReference>
<feature type="domain" description="4Fe-4S ferredoxin-type" evidence="8">
    <location>
        <begin position="221"/>
        <end position="251"/>
    </location>
</feature>
<comment type="cofactor">
    <cofactor evidence="2">
        <name>[4Fe-4S] cluster</name>
        <dbReference type="ChEBI" id="CHEBI:49883"/>
    </cofactor>
</comment>
<dbReference type="PROSITE" id="PS00198">
    <property type="entry name" value="4FE4S_FER_1"/>
    <property type="match status" value="1"/>
</dbReference>
<proteinExistence type="predicted"/>
<dbReference type="GO" id="GO:0018551">
    <property type="term" value="F:dissimilatory sulfite reductase (NADH) activity"/>
    <property type="evidence" value="ECO:0007669"/>
    <property type="project" value="InterPro"/>
</dbReference>
<evidence type="ECO:0000313" key="9">
    <source>
        <dbReference type="EMBL" id="MBC8336712.1"/>
    </source>
</evidence>
<dbReference type="InterPro" id="IPR045854">
    <property type="entry name" value="NO2/SO3_Rdtase_4Fe4S_sf"/>
</dbReference>
<evidence type="ECO:0000259" key="8">
    <source>
        <dbReference type="PROSITE" id="PS51379"/>
    </source>
</evidence>
<dbReference type="GO" id="GO:0016002">
    <property type="term" value="F:sulfite reductase activity"/>
    <property type="evidence" value="ECO:0007669"/>
    <property type="project" value="TreeGrafter"/>
</dbReference>
<comment type="caution">
    <text evidence="9">The sequence shown here is derived from an EMBL/GenBank/DDBJ whole genome shotgun (WGS) entry which is preliminary data.</text>
</comment>
<dbReference type="PANTHER" id="PTHR11493:SF47">
    <property type="entry name" value="SULFITE REDUCTASE [NADPH] SUBUNIT BETA"/>
    <property type="match status" value="1"/>
</dbReference>
<comment type="cofactor">
    <cofactor evidence="1">
        <name>siroheme</name>
        <dbReference type="ChEBI" id="CHEBI:60052"/>
    </cofactor>
</comment>
<evidence type="ECO:0000256" key="7">
    <source>
        <dbReference type="ARBA" id="ARBA00023014"/>
    </source>
</evidence>
<dbReference type="InterPro" id="IPR036136">
    <property type="entry name" value="Nit/Sulf_reduc_fer-like_dom_sf"/>
</dbReference>
<dbReference type="InterPro" id="IPR011808">
    <property type="entry name" value="DsrB"/>
</dbReference>
<sequence>MTRTDFGPPNYKEMLPPVIKENYGKWKYHERVKPGVLLHVGESGDELYTVRVGSGRLVSTDWIRDICGIAEKFCGGHLRFTSRHNLEFLVSEKEKLEPLIAHLKEEGYAVGGTGHSISNPVHTQGWIHCHTPATDASGIVKAVMDDLFEYFTDWKMPAHCRVSLACCLNMCGAVHCSDIAILGIHRKPPTIDHDIVRSKCEIPNVIAACPTGAIRPDPKAKSLTVTDEKCMYCGNCYTMCPGMPVADPVGDGISIWVGGKISSARTPPKFSRLAIPFLPNNPPRWPEVTDAVRNILETWASHANKHERMGEWIERVGWERFFSLTGIPFSVQLIDDFTLASDTYRSTPAFKW</sequence>
<evidence type="ECO:0000256" key="4">
    <source>
        <dbReference type="ARBA" id="ARBA00022723"/>
    </source>
</evidence>
<dbReference type="Gene3D" id="3.30.70.3340">
    <property type="match status" value="1"/>
</dbReference>
<keyword evidence="7" id="KW-0411">Iron-sulfur</keyword>
<reference evidence="9 10" key="1">
    <citation type="submission" date="2020-08" db="EMBL/GenBank/DDBJ databases">
        <title>Bridging the membrane lipid divide: bacteria of the FCB group superphylum have the potential to synthesize archaeal ether lipids.</title>
        <authorList>
            <person name="Villanueva L."/>
            <person name="Von Meijenfeldt F.A.B."/>
            <person name="Westbye A.B."/>
            <person name="Yadav S."/>
            <person name="Hopmans E.C."/>
            <person name="Dutilh B.E."/>
            <person name="Sinninghe Damste J.S."/>
        </authorList>
    </citation>
    <scope>NUCLEOTIDE SEQUENCE [LARGE SCALE GENOMIC DNA]</scope>
    <source>
        <strain evidence="9">NIOZ-UU36</strain>
    </source>
</reference>
<dbReference type="EC" id="1.8.99.5" evidence="9"/>
<dbReference type="Proteomes" id="UP000614469">
    <property type="component" value="Unassembled WGS sequence"/>
</dbReference>
<dbReference type="EMBL" id="JACNJN010000187">
    <property type="protein sequence ID" value="MBC8336712.1"/>
    <property type="molecule type" value="Genomic_DNA"/>
</dbReference>
<dbReference type="InterPro" id="IPR006067">
    <property type="entry name" value="NO2/SO3_Rdtase_4Fe4S_dom"/>
</dbReference>
<dbReference type="PROSITE" id="PS51379">
    <property type="entry name" value="4FE4S_FER_2"/>
    <property type="match status" value="1"/>
</dbReference>
<protein>
    <submittedName>
        <fullName evidence="9">Dissimilatory-type sulfite reductase subunit beta</fullName>
        <ecNumber evidence="9">1.8.99.5</ecNumber>
    </submittedName>
</protein>
<evidence type="ECO:0000256" key="1">
    <source>
        <dbReference type="ARBA" id="ARBA00001929"/>
    </source>
</evidence>
<keyword evidence="6" id="KW-0408">Iron</keyword>
<dbReference type="PANTHER" id="PTHR11493">
    <property type="entry name" value="SULFITE REDUCTASE [NADPH] SUBUNIT BETA-RELATED"/>
    <property type="match status" value="1"/>
</dbReference>
<dbReference type="InterPro" id="IPR045169">
    <property type="entry name" value="NO2/SO3_Rdtase_4Fe4S_prot"/>
</dbReference>
<dbReference type="AlphaFoldDB" id="A0A8J6NQL8"/>
<dbReference type="GO" id="GO:0051539">
    <property type="term" value="F:4 iron, 4 sulfur cluster binding"/>
    <property type="evidence" value="ECO:0007669"/>
    <property type="project" value="UniProtKB-KW"/>
</dbReference>
<dbReference type="InterPro" id="IPR005117">
    <property type="entry name" value="NiRdtase/SiRdtase_haem-b_fer"/>
</dbReference>
<dbReference type="GO" id="GO:0000103">
    <property type="term" value="P:sulfate assimilation"/>
    <property type="evidence" value="ECO:0007669"/>
    <property type="project" value="TreeGrafter"/>
</dbReference>
<dbReference type="GO" id="GO:0046872">
    <property type="term" value="F:metal ion binding"/>
    <property type="evidence" value="ECO:0007669"/>
    <property type="project" value="UniProtKB-KW"/>
</dbReference>
<dbReference type="Pfam" id="PF01077">
    <property type="entry name" value="NIR_SIR"/>
    <property type="match status" value="1"/>
</dbReference>
<evidence type="ECO:0000313" key="10">
    <source>
        <dbReference type="Proteomes" id="UP000614469"/>
    </source>
</evidence>
<dbReference type="SUPFAM" id="SSF55124">
    <property type="entry name" value="Nitrite/Sulfite reductase N-terminal domain-like"/>
    <property type="match status" value="1"/>
</dbReference>
<dbReference type="NCBIfam" id="TIGR02066">
    <property type="entry name" value="dsrB"/>
    <property type="match status" value="1"/>
</dbReference>
<keyword evidence="3" id="KW-0004">4Fe-4S</keyword>
<evidence type="ECO:0000256" key="6">
    <source>
        <dbReference type="ARBA" id="ARBA00023004"/>
    </source>
</evidence>
<accession>A0A8J6NQL8</accession>
<keyword evidence="5 9" id="KW-0560">Oxidoreductase</keyword>
<dbReference type="GO" id="GO:0050311">
    <property type="term" value="F:sulfite reductase (ferredoxin) activity"/>
    <property type="evidence" value="ECO:0007669"/>
    <property type="project" value="TreeGrafter"/>
</dbReference>
<dbReference type="SUPFAM" id="SSF54862">
    <property type="entry name" value="4Fe-4S ferredoxins"/>
    <property type="match status" value="1"/>
</dbReference>
<dbReference type="GO" id="GO:0009055">
    <property type="term" value="F:electron transfer activity"/>
    <property type="evidence" value="ECO:0007669"/>
    <property type="project" value="InterPro"/>
</dbReference>
<gene>
    <name evidence="9" type="primary">dsrB</name>
    <name evidence="9" type="ORF">H8E29_15730</name>
</gene>
<evidence type="ECO:0000256" key="3">
    <source>
        <dbReference type="ARBA" id="ARBA00022485"/>
    </source>
</evidence>
<dbReference type="GO" id="GO:0009337">
    <property type="term" value="C:sulfite reductase complex (NADPH)"/>
    <property type="evidence" value="ECO:0007669"/>
    <property type="project" value="TreeGrafter"/>
</dbReference>
<name>A0A8J6NQL8_9CHLR</name>
<dbReference type="InterPro" id="IPR017896">
    <property type="entry name" value="4Fe4S_Fe-S-bd"/>
</dbReference>
<dbReference type="GO" id="GO:0020037">
    <property type="term" value="F:heme binding"/>
    <property type="evidence" value="ECO:0007669"/>
    <property type="project" value="InterPro"/>
</dbReference>
<dbReference type="Gene3D" id="3.30.413.10">
    <property type="entry name" value="Sulfite Reductase Hemoprotein, domain 1"/>
    <property type="match status" value="1"/>
</dbReference>
<evidence type="ECO:0000256" key="5">
    <source>
        <dbReference type="ARBA" id="ARBA00023002"/>
    </source>
</evidence>
<evidence type="ECO:0000256" key="2">
    <source>
        <dbReference type="ARBA" id="ARBA00001966"/>
    </source>
</evidence>
<organism evidence="9 10">
    <name type="scientific">Candidatus Desulfolinea nitratireducens</name>
    <dbReference type="NCBI Taxonomy" id="2841698"/>
    <lineage>
        <taxon>Bacteria</taxon>
        <taxon>Bacillati</taxon>
        <taxon>Chloroflexota</taxon>
        <taxon>Anaerolineae</taxon>
        <taxon>Anaerolineales</taxon>
        <taxon>Anaerolineales incertae sedis</taxon>
        <taxon>Candidatus Desulfolinea</taxon>
    </lineage>
</organism>
<dbReference type="Pfam" id="PF03460">
    <property type="entry name" value="NIR_SIR_ferr"/>
    <property type="match status" value="1"/>
</dbReference>
<dbReference type="Gene3D" id="3.30.70.20">
    <property type="match status" value="1"/>
</dbReference>